<proteinExistence type="predicted"/>
<evidence type="ECO:0000313" key="2">
    <source>
        <dbReference type="Proteomes" id="UP000708208"/>
    </source>
</evidence>
<evidence type="ECO:0008006" key="3">
    <source>
        <dbReference type="Google" id="ProtNLM"/>
    </source>
</evidence>
<keyword evidence="2" id="KW-1185">Reference proteome</keyword>
<dbReference type="OrthoDB" id="6747351at2759"/>
<dbReference type="PANTHER" id="PTHR34153">
    <property type="entry name" value="SI:CH211-262H13.3-RELATED-RELATED"/>
    <property type="match status" value="1"/>
</dbReference>
<feature type="non-terminal residue" evidence="1">
    <location>
        <position position="1"/>
    </location>
</feature>
<evidence type="ECO:0000313" key="1">
    <source>
        <dbReference type="EMBL" id="CAG7828332.1"/>
    </source>
</evidence>
<protein>
    <recommendedName>
        <fullName evidence="3">DUF4806 domain-containing protein</fullName>
    </recommendedName>
</protein>
<reference evidence="1" key="1">
    <citation type="submission" date="2021-06" db="EMBL/GenBank/DDBJ databases">
        <authorList>
            <person name="Hodson N. C."/>
            <person name="Mongue J. A."/>
            <person name="Jaron S. K."/>
        </authorList>
    </citation>
    <scope>NUCLEOTIDE SEQUENCE</scope>
</reference>
<feature type="non-terminal residue" evidence="1">
    <location>
        <position position="120"/>
    </location>
</feature>
<sequence>DDSQFPFSEYTSLESFARQIDNDKELKTKVLEKFCSFGGRKPSLHVASILSELMTDELAKEYSWRGLRNNRNFSELGLLKLIYTCVKKMARNSIAVTREQVKESIESWLRHANDRLKLKA</sequence>
<dbReference type="AlphaFoldDB" id="A0A8J2L3X4"/>
<gene>
    <name evidence="1" type="ORF">AFUS01_LOCUS38267</name>
</gene>
<dbReference type="Proteomes" id="UP000708208">
    <property type="component" value="Unassembled WGS sequence"/>
</dbReference>
<comment type="caution">
    <text evidence="1">The sequence shown here is derived from an EMBL/GenBank/DDBJ whole genome shotgun (WGS) entry which is preliminary data.</text>
</comment>
<name>A0A8J2L3X4_9HEXA</name>
<dbReference type="EMBL" id="CAJVCH010547160">
    <property type="protein sequence ID" value="CAG7828332.1"/>
    <property type="molecule type" value="Genomic_DNA"/>
</dbReference>
<accession>A0A8J2L3X4</accession>
<dbReference type="PANTHER" id="PTHR34153:SF2">
    <property type="entry name" value="SI:CH211-262H13.3-RELATED"/>
    <property type="match status" value="1"/>
</dbReference>
<organism evidence="1 2">
    <name type="scientific">Allacma fusca</name>
    <dbReference type="NCBI Taxonomy" id="39272"/>
    <lineage>
        <taxon>Eukaryota</taxon>
        <taxon>Metazoa</taxon>
        <taxon>Ecdysozoa</taxon>
        <taxon>Arthropoda</taxon>
        <taxon>Hexapoda</taxon>
        <taxon>Collembola</taxon>
        <taxon>Symphypleona</taxon>
        <taxon>Sminthuridae</taxon>
        <taxon>Allacma</taxon>
    </lineage>
</organism>